<dbReference type="eggNOG" id="COG2226">
    <property type="taxonomic scope" value="Bacteria"/>
</dbReference>
<evidence type="ECO:0000313" key="8">
    <source>
        <dbReference type="Proteomes" id="UP000005801"/>
    </source>
</evidence>
<dbReference type="SUPFAM" id="SSF46785">
    <property type="entry name" value="Winged helix' DNA-binding domain"/>
    <property type="match status" value="1"/>
</dbReference>
<dbReference type="GO" id="GO:0032259">
    <property type="term" value="P:methylation"/>
    <property type="evidence" value="ECO:0007669"/>
    <property type="project" value="UniProtKB-KW"/>
</dbReference>
<feature type="active site" description="Proton acceptor" evidence="4">
    <location>
        <position position="244"/>
    </location>
</feature>
<organism evidence="7 8">
    <name type="scientific">Plesiocystis pacifica SIR-1</name>
    <dbReference type="NCBI Taxonomy" id="391625"/>
    <lineage>
        <taxon>Bacteria</taxon>
        <taxon>Pseudomonadati</taxon>
        <taxon>Myxococcota</taxon>
        <taxon>Polyangia</taxon>
        <taxon>Nannocystales</taxon>
        <taxon>Nannocystaceae</taxon>
        <taxon>Plesiocystis</taxon>
    </lineage>
</organism>
<name>A6G9Y8_9BACT</name>
<evidence type="ECO:0000256" key="1">
    <source>
        <dbReference type="ARBA" id="ARBA00022603"/>
    </source>
</evidence>
<dbReference type="InterPro" id="IPR036390">
    <property type="entry name" value="WH_DNA-bd_sf"/>
</dbReference>
<dbReference type="SUPFAM" id="SSF53335">
    <property type="entry name" value="S-adenosyl-L-methionine-dependent methyltransferases"/>
    <property type="match status" value="1"/>
</dbReference>
<sequence>MKESTMSATAKRVMFGYIQTQTLHAVVKLGVPDILDAGPASAGVLAERVRARPDTLARALDVLVRLGLFCRDEDGRYAHNEDSRCLSSAHPNSLADLLLFCARESYQTFAHLPEAVRTGEAVFPEAWGAPFWDHLEANPDRAALFARAMERQSEALLRKLATDHDFGQYAEIVDVGGGKGQLFRPLAAAGVRPPCVVLDQPSVTDAAQAYLAQEGLDHVRFTAGDFFMAVPEGAALYVLKFVLHDWADPECLRILERVREAMTKSPGAKLMVIELVRGGDPSPWSYLSDMLMLSTFGAMERSEAEFRVLLNAAGFEVEAVEAIAGAHYQIVAAPRS</sequence>
<dbReference type="PANTHER" id="PTHR43712">
    <property type="entry name" value="PUTATIVE (AFU_ORTHOLOGUE AFUA_4G14580)-RELATED"/>
    <property type="match status" value="1"/>
</dbReference>
<evidence type="ECO:0000256" key="4">
    <source>
        <dbReference type="PIRSR" id="PIRSR005739-1"/>
    </source>
</evidence>
<dbReference type="STRING" id="391625.PPSIR1_26388"/>
<evidence type="ECO:0000313" key="7">
    <source>
        <dbReference type="EMBL" id="EDM77313.1"/>
    </source>
</evidence>
<evidence type="ECO:0000259" key="6">
    <source>
        <dbReference type="Pfam" id="PF08100"/>
    </source>
</evidence>
<dbReference type="GO" id="GO:0046983">
    <property type="term" value="F:protein dimerization activity"/>
    <property type="evidence" value="ECO:0007669"/>
    <property type="project" value="InterPro"/>
</dbReference>
<gene>
    <name evidence="7" type="ORF">PPSIR1_26388</name>
</gene>
<dbReference type="Pfam" id="PF00891">
    <property type="entry name" value="Methyltransf_2"/>
    <property type="match status" value="1"/>
</dbReference>
<dbReference type="Gene3D" id="3.40.50.150">
    <property type="entry name" value="Vaccinia Virus protein VP39"/>
    <property type="match status" value="1"/>
</dbReference>
<evidence type="ECO:0000256" key="2">
    <source>
        <dbReference type="ARBA" id="ARBA00022679"/>
    </source>
</evidence>
<evidence type="ECO:0000256" key="3">
    <source>
        <dbReference type="ARBA" id="ARBA00022691"/>
    </source>
</evidence>
<dbReference type="Pfam" id="PF08100">
    <property type="entry name" value="Dimerisation"/>
    <property type="match status" value="1"/>
</dbReference>
<keyword evidence="1" id="KW-0489">Methyltransferase</keyword>
<keyword evidence="3" id="KW-0949">S-adenosyl-L-methionine</keyword>
<evidence type="ECO:0000259" key="5">
    <source>
        <dbReference type="Pfam" id="PF00891"/>
    </source>
</evidence>
<comment type="caution">
    <text evidence="7">The sequence shown here is derived from an EMBL/GenBank/DDBJ whole genome shotgun (WGS) entry which is preliminary data.</text>
</comment>
<dbReference type="InterPro" id="IPR001077">
    <property type="entry name" value="COMT_C"/>
</dbReference>
<dbReference type="EMBL" id="ABCS01000048">
    <property type="protein sequence ID" value="EDM77313.1"/>
    <property type="molecule type" value="Genomic_DNA"/>
</dbReference>
<dbReference type="GO" id="GO:0008171">
    <property type="term" value="F:O-methyltransferase activity"/>
    <property type="evidence" value="ECO:0007669"/>
    <property type="project" value="InterPro"/>
</dbReference>
<dbReference type="PIRSF" id="PIRSF005739">
    <property type="entry name" value="O-mtase"/>
    <property type="match status" value="1"/>
</dbReference>
<proteinExistence type="predicted"/>
<keyword evidence="8" id="KW-1185">Reference proteome</keyword>
<dbReference type="PANTHER" id="PTHR43712:SF2">
    <property type="entry name" value="O-METHYLTRANSFERASE CICE"/>
    <property type="match status" value="1"/>
</dbReference>
<dbReference type="Proteomes" id="UP000005801">
    <property type="component" value="Unassembled WGS sequence"/>
</dbReference>
<evidence type="ECO:0008006" key="9">
    <source>
        <dbReference type="Google" id="ProtNLM"/>
    </source>
</evidence>
<reference evidence="7 8" key="1">
    <citation type="submission" date="2007-06" db="EMBL/GenBank/DDBJ databases">
        <authorList>
            <person name="Shimkets L."/>
            <person name="Ferriera S."/>
            <person name="Johnson J."/>
            <person name="Kravitz S."/>
            <person name="Beeson K."/>
            <person name="Sutton G."/>
            <person name="Rogers Y.-H."/>
            <person name="Friedman R."/>
            <person name="Frazier M."/>
            <person name="Venter J.C."/>
        </authorList>
    </citation>
    <scope>NUCLEOTIDE SEQUENCE [LARGE SCALE GENOMIC DNA]</scope>
    <source>
        <strain evidence="7 8">SIR-1</strain>
    </source>
</reference>
<protein>
    <recommendedName>
        <fullName evidence="9">Hydroxyneurosporene-O-methyltransferase</fullName>
    </recommendedName>
</protein>
<dbReference type="InterPro" id="IPR029063">
    <property type="entry name" value="SAM-dependent_MTases_sf"/>
</dbReference>
<dbReference type="AlphaFoldDB" id="A6G9Y8"/>
<accession>A6G9Y8</accession>
<dbReference type="InterPro" id="IPR012967">
    <property type="entry name" value="COMT_dimerisation"/>
</dbReference>
<dbReference type="Gene3D" id="1.10.10.10">
    <property type="entry name" value="Winged helix-like DNA-binding domain superfamily/Winged helix DNA-binding domain"/>
    <property type="match status" value="1"/>
</dbReference>
<dbReference type="InterPro" id="IPR016461">
    <property type="entry name" value="COMT-like"/>
</dbReference>
<dbReference type="PROSITE" id="PS51683">
    <property type="entry name" value="SAM_OMT_II"/>
    <property type="match status" value="1"/>
</dbReference>
<feature type="domain" description="O-methyltransferase dimerisation" evidence="6">
    <location>
        <begin position="13"/>
        <end position="86"/>
    </location>
</feature>
<keyword evidence="2" id="KW-0808">Transferase</keyword>
<feature type="domain" description="O-methyltransferase C-terminal" evidence="5">
    <location>
        <begin position="109"/>
        <end position="316"/>
    </location>
</feature>
<dbReference type="InterPro" id="IPR036388">
    <property type="entry name" value="WH-like_DNA-bd_sf"/>
</dbReference>